<proteinExistence type="predicted"/>
<protein>
    <recommendedName>
        <fullName evidence="4">Cxxc_20_cxxc protein</fullName>
    </recommendedName>
</protein>
<gene>
    <name evidence="2" type="ORF">GCM10007894_03880</name>
</gene>
<feature type="transmembrane region" description="Helical" evidence="1">
    <location>
        <begin position="43"/>
        <end position="63"/>
    </location>
</feature>
<evidence type="ECO:0000313" key="3">
    <source>
        <dbReference type="Proteomes" id="UP001157439"/>
    </source>
</evidence>
<organism evidence="2 3">
    <name type="scientific">Paraferrimonas haliotis</name>
    <dbReference type="NCBI Taxonomy" id="2013866"/>
    <lineage>
        <taxon>Bacteria</taxon>
        <taxon>Pseudomonadati</taxon>
        <taxon>Pseudomonadota</taxon>
        <taxon>Gammaproteobacteria</taxon>
        <taxon>Alteromonadales</taxon>
        <taxon>Ferrimonadaceae</taxon>
        <taxon>Paraferrimonas</taxon>
    </lineage>
</organism>
<keyword evidence="3" id="KW-1185">Reference proteome</keyword>
<name>A0AA37TPZ8_9GAMM</name>
<evidence type="ECO:0008006" key="4">
    <source>
        <dbReference type="Google" id="ProtNLM"/>
    </source>
</evidence>
<evidence type="ECO:0000256" key="1">
    <source>
        <dbReference type="SAM" id="Phobius"/>
    </source>
</evidence>
<accession>A0AA37TPZ8</accession>
<reference evidence="2 3" key="1">
    <citation type="journal article" date="2014" name="Int. J. Syst. Evol. Microbiol.">
        <title>Complete genome sequence of Corynebacterium casei LMG S-19264T (=DSM 44701T), isolated from a smear-ripened cheese.</title>
        <authorList>
            <consortium name="US DOE Joint Genome Institute (JGI-PGF)"/>
            <person name="Walter F."/>
            <person name="Albersmeier A."/>
            <person name="Kalinowski J."/>
            <person name="Ruckert C."/>
        </authorList>
    </citation>
    <scope>NUCLEOTIDE SEQUENCE [LARGE SCALE GENOMIC DNA]</scope>
    <source>
        <strain evidence="2 3">NBRC 112785</strain>
    </source>
</reference>
<dbReference type="EMBL" id="BSPO01000001">
    <property type="protein sequence ID" value="GLS82411.1"/>
    <property type="molecule type" value="Genomic_DNA"/>
</dbReference>
<sequence length="106" mass="12026">MQCPKCAKFLKLSDISEYQVKGTQRHIQCYHCQTWLKNSGVTLMLKVIAFYVCAISIGVGYFMAEWRTITTPIAIMALIATLVSHLMDQWAETEAPKNYQSKSSSE</sequence>
<evidence type="ECO:0000313" key="2">
    <source>
        <dbReference type="EMBL" id="GLS82411.1"/>
    </source>
</evidence>
<feature type="transmembrane region" description="Helical" evidence="1">
    <location>
        <begin position="69"/>
        <end position="87"/>
    </location>
</feature>
<keyword evidence="1" id="KW-1133">Transmembrane helix</keyword>
<keyword evidence="1" id="KW-0472">Membrane</keyword>
<keyword evidence="1" id="KW-0812">Transmembrane</keyword>
<dbReference type="AlphaFoldDB" id="A0AA37TPZ8"/>
<dbReference type="Proteomes" id="UP001157439">
    <property type="component" value="Unassembled WGS sequence"/>
</dbReference>
<comment type="caution">
    <text evidence="2">The sequence shown here is derived from an EMBL/GenBank/DDBJ whole genome shotgun (WGS) entry which is preliminary data.</text>
</comment>
<dbReference type="RefSeq" id="WP_095497961.1">
    <property type="nucleotide sequence ID" value="NZ_BSPO01000001.1"/>
</dbReference>